<evidence type="ECO:0000259" key="3">
    <source>
        <dbReference type="PROSITE" id="PS50991"/>
    </source>
</evidence>
<dbReference type="InterPro" id="IPR000891">
    <property type="entry name" value="PYR_CT"/>
</dbReference>
<keyword evidence="4" id="KW-0670">Pyruvate</keyword>
<reference evidence="5" key="1">
    <citation type="submission" date="2014-12" db="EMBL/GenBank/DDBJ databases">
        <authorList>
            <person name="Salcher M.M."/>
        </authorList>
    </citation>
    <scope>NUCLEOTIDE SEQUENCE [LARGE SCALE GENOMIC DNA]</scope>
    <source>
        <strain evidence="5">MMS-10A-171</strain>
    </source>
</reference>
<dbReference type="GO" id="GO:0006814">
    <property type="term" value="P:sodium ion transport"/>
    <property type="evidence" value="ECO:0007669"/>
    <property type="project" value="InterPro"/>
</dbReference>
<dbReference type="InterPro" id="IPR001882">
    <property type="entry name" value="Biotin_BS"/>
</dbReference>
<dbReference type="EMBL" id="LN827929">
    <property type="protein sequence ID" value="CEZ19666.1"/>
    <property type="molecule type" value="Genomic_DNA"/>
</dbReference>
<dbReference type="InterPro" id="IPR000089">
    <property type="entry name" value="Biotin_lipoyl"/>
</dbReference>
<dbReference type="AlphaFoldDB" id="A0A0D6EVZ0"/>
<dbReference type="Gene3D" id="3.20.20.70">
    <property type="entry name" value="Aldolase class I"/>
    <property type="match status" value="1"/>
</dbReference>
<dbReference type="PANTHER" id="PTHR43778">
    <property type="entry name" value="PYRUVATE CARBOXYLASE"/>
    <property type="match status" value="1"/>
</dbReference>
<dbReference type="InterPro" id="IPR011053">
    <property type="entry name" value="Single_hybrid_motif"/>
</dbReference>
<evidence type="ECO:0000259" key="2">
    <source>
        <dbReference type="PROSITE" id="PS50968"/>
    </source>
</evidence>
<keyword evidence="5" id="KW-1185">Reference proteome</keyword>
<dbReference type="GO" id="GO:0008948">
    <property type="term" value="F:oxaloacetate decarboxylase activity"/>
    <property type="evidence" value="ECO:0007669"/>
    <property type="project" value="InterPro"/>
</dbReference>
<dbReference type="CDD" id="cd07937">
    <property type="entry name" value="DRE_TIM_PC_TC_5S"/>
    <property type="match status" value="1"/>
</dbReference>
<dbReference type="SUPFAM" id="SSF51569">
    <property type="entry name" value="Aldolase"/>
    <property type="match status" value="1"/>
</dbReference>
<dbReference type="Pfam" id="PF00682">
    <property type="entry name" value="HMGL-like"/>
    <property type="match status" value="1"/>
</dbReference>
<dbReference type="KEGG" id="mbat:BN1208_0780"/>
<dbReference type="InterPro" id="IPR003379">
    <property type="entry name" value="Carboxylase_cons_dom"/>
</dbReference>
<dbReference type="SUPFAM" id="SSF51230">
    <property type="entry name" value="Single hybrid motif"/>
    <property type="match status" value="1"/>
</dbReference>
<dbReference type="Pfam" id="PF02436">
    <property type="entry name" value="PYC_OADA"/>
    <property type="match status" value="1"/>
</dbReference>
<protein>
    <submittedName>
        <fullName evidence="4">Pyruvate carboxylase subunit B</fullName>
        <ecNumber evidence="4">6.4.1.1</ecNumber>
    </submittedName>
</protein>
<dbReference type="InterPro" id="IPR013785">
    <property type="entry name" value="Aldolase_TIM"/>
</dbReference>
<keyword evidence="1" id="KW-0092">Biotin</keyword>
<dbReference type="OrthoDB" id="9760256at2"/>
<proteinExistence type="predicted"/>
<dbReference type="InterPro" id="IPR055268">
    <property type="entry name" value="PCB-like"/>
</dbReference>
<dbReference type="Gene3D" id="2.40.50.100">
    <property type="match status" value="1"/>
</dbReference>
<dbReference type="NCBIfam" id="NF006761">
    <property type="entry name" value="PRK09282.1"/>
    <property type="match status" value="1"/>
</dbReference>
<dbReference type="EC" id="6.4.1.1" evidence="4"/>
<dbReference type="SUPFAM" id="SSF89000">
    <property type="entry name" value="post-HMGL domain-like"/>
    <property type="match status" value="1"/>
</dbReference>
<name>A0A0D6EVZ0_9PROT</name>
<dbReference type="GO" id="GO:0005737">
    <property type="term" value="C:cytoplasm"/>
    <property type="evidence" value="ECO:0007669"/>
    <property type="project" value="TreeGrafter"/>
</dbReference>
<feature type="domain" description="Lipoyl-binding" evidence="2">
    <location>
        <begin position="531"/>
        <end position="610"/>
    </location>
</feature>
<dbReference type="PROSITE" id="PS50991">
    <property type="entry name" value="PYR_CT"/>
    <property type="match status" value="1"/>
</dbReference>
<dbReference type="GO" id="GO:0006094">
    <property type="term" value="P:gluconeogenesis"/>
    <property type="evidence" value="ECO:0007669"/>
    <property type="project" value="TreeGrafter"/>
</dbReference>
<evidence type="ECO:0000313" key="5">
    <source>
        <dbReference type="Proteomes" id="UP000064007"/>
    </source>
</evidence>
<organism evidence="4 5">
    <name type="scientific">Candidatus Methylopumilus planktonicus</name>
    <dbReference type="NCBI Taxonomy" id="1581557"/>
    <lineage>
        <taxon>Bacteria</taxon>
        <taxon>Pseudomonadati</taxon>
        <taxon>Pseudomonadota</taxon>
        <taxon>Betaproteobacteria</taxon>
        <taxon>Nitrosomonadales</taxon>
        <taxon>Methylophilaceae</taxon>
        <taxon>Candidatus Methylopumilus</taxon>
    </lineage>
</organism>
<dbReference type="STRING" id="1581557.BN1208_0780"/>
<keyword evidence="4" id="KW-0436">Ligase</keyword>
<evidence type="ECO:0000256" key="1">
    <source>
        <dbReference type="ARBA" id="ARBA00023267"/>
    </source>
</evidence>
<dbReference type="PROSITE" id="PS50968">
    <property type="entry name" value="BIOTINYL_LIPOYL"/>
    <property type="match status" value="1"/>
</dbReference>
<dbReference type="Proteomes" id="UP000064007">
    <property type="component" value="Chromosome 1"/>
</dbReference>
<dbReference type="HOGENOM" id="CLU_000395_4_2_4"/>
<accession>A0A0D6EVZ0</accession>
<gene>
    <name evidence="4" type="primary">pycB</name>
    <name evidence="4" type="ORF">BN1208_0780</name>
</gene>
<evidence type="ECO:0000313" key="4">
    <source>
        <dbReference type="EMBL" id="CEZ19666.1"/>
    </source>
</evidence>
<dbReference type="PANTHER" id="PTHR43778:SF2">
    <property type="entry name" value="PYRUVATE CARBOXYLASE, MITOCHONDRIAL"/>
    <property type="match status" value="1"/>
</dbReference>
<sequence>MKKIHITELVLRDGHQCQIATRLRTEDMLPICPQLDSLGFWSIEAWGGATFDACVRFLKEDPWERLKLLRKALPNSRIQMLLRGQNLLGYRHYSDDVVEAFVKQSANNGVDVFRIFDAMNDVRNLTTSIKAVKKYKKHAEGTLSYTTSPVNDIPYFVSLAKEMESYGCDTIAIKDMAGLLTPSATKELVTSLKKTISLPIHVHSHSTSGLASINLLTAVENGADIIDTCNSSFAEGASHPSTESIIAALEDLGYKTDIDIKKVEEISEQLKVVRKKYWQFESDYTGVDTRVLSNQVPGGMISNLSNQLKEQGALDRMNEVLLEIPRVREDLGYPPLVTPTSQIVGTQAVLNVLTGARYKSITNEVKSYFMGEYGKAPGKVNQKIQMMAIGEKKPLTSRPADLLEPELAKLKIEAEQITKSDEDILTYAMFPDVAKIFLQERNAGRIQPEPLLPKDNVFSSAQKYAPSEFNVTLHGETFHIKLTGSGYTGESKRPFYVSVDGISEEVLVETLHEVEVAKGKNFSKKLAQDNTKLVKPRPNHDGCITTAMPGTIIDVKVKIGDRVEAGDSVIVIEAMKMENEIQSTTSGIIVAIHVAKGDAVSPDETLLEIQPES</sequence>
<dbReference type="Pfam" id="PF00364">
    <property type="entry name" value="Biotin_lipoyl"/>
    <property type="match status" value="1"/>
</dbReference>
<dbReference type="PROSITE" id="PS00188">
    <property type="entry name" value="BIOTIN"/>
    <property type="match status" value="1"/>
</dbReference>
<dbReference type="InterPro" id="IPR005776">
    <property type="entry name" value="OadA"/>
</dbReference>
<dbReference type="FunFam" id="2.40.50.100:FF:000003">
    <property type="entry name" value="Acetyl-CoA carboxylase biotin carboxyl carrier protein"/>
    <property type="match status" value="1"/>
</dbReference>
<dbReference type="CDD" id="cd06850">
    <property type="entry name" value="biotinyl_domain"/>
    <property type="match status" value="1"/>
</dbReference>
<dbReference type="GO" id="GO:0004736">
    <property type="term" value="F:pyruvate carboxylase activity"/>
    <property type="evidence" value="ECO:0007669"/>
    <property type="project" value="UniProtKB-EC"/>
</dbReference>
<dbReference type="RefSeq" id="WP_046488066.1">
    <property type="nucleotide sequence ID" value="NZ_LN827929.1"/>
</dbReference>
<dbReference type="NCBIfam" id="TIGR01108">
    <property type="entry name" value="oadA"/>
    <property type="match status" value="1"/>
</dbReference>
<feature type="domain" description="Pyruvate carboxyltransferase" evidence="3">
    <location>
        <begin position="4"/>
        <end position="264"/>
    </location>
</feature>